<name>A0AAV3YB01_9GAST</name>
<feature type="region of interest" description="Disordered" evidence="1">
    <location>
        <begin position="1"/>
        <end position="40"/>
    </location>
</feature>
<reference evidence="2 3" key="1">
    <citation type="journal article" date="2021" name="Elife">
        <title>Chloroplast acquisition without the gene transfer in kleptoplastic sea slugs, Plakobranchus ocellatus.</title>
        <authorList>
            <person name="Maeda T."/>
            <person name="Takahashi S."/>
            <person name="Yoshida T."/>
            <person name="Shimamura S."/>
            <person name="Takaki Y."/>
            <person name="Nagai Y."/>
            <person name="Toyoda A."/>
            <person name="Suzuki Y."/>
            <person name="Arimoto A."/>
            <person name="Ishii H."/>
            <person name="Satoh N."/>
            <person name="Nishiyama T."/>
            <person name="Hasebe M."/>
            <person name="Maruyama T."/>
            <person name="Minagawa J."/>
            <person name="Obokata J."/>
            <person name="Shigenobu S."/>
        </authorList>
    </citation>
    <scope>NUCLEOTIDE SEQUENCE [LARGE SCALE GENOMIC DNA]</scope>
</reference>
<organism evidence="2 3">
    <name type="scientific">Plakobranchus ocellatus</name>
    <dbReference type="NCBI Taxonomy" id="259542"/>
    <lineage>
        <taxon>Eukaryota</taxon>
        <taxon>Metazoa</taxon>
        <taxon>Spiralia</taxon>
        <taxon>Lophotrochozoa</taxon>
        <taxon>Mollusca</taxon>
        <taxon>Gastropoda</taxon>
        <taxon>Heterobranchia</taxon>
        <taxon>Euthyneura</taxon>
        <taxon>Panpulmonata</taxon>
        <taxon>Sacoglossa</taxon>
        <taxon>Placobranchoidea</taxon>
        <taxon>Plakobranchidae</taxon>
        <taxon>Plakobranchus</taxon>
    </lineage>
</organism>
<sequence length="102" mass="10986">MQPHTIIKHLPRPPPYRGGSGVPRPRRNDQGSDPTTPLVGTTFPALLVRGAGFVRAILARSYDGPTHAAHKVTARLYSLALSSRGSGREPYRTSLSGEITSQ</sequence>
<dbReference type="EMBL" id="BLXT01000655">
    <property type="protein sequence ID" value="GFN79327.1"/>
    <property type="molecule type" value="Genomic_DNA"/>
</dbReference>
<evidence type="ECO:0000256" key="1">
    <source>
        <dbReference type="SAM" id="MobiDB-lite"/>
    </source>
</evidence>
<feature type="region of interest" description="Disordered" evidence="1">
    <location>
        <begin position="83"/>
        <end position="102"/>
    </location>
</feature>
<dbReference type="Proteomes" id="UP000735302">
    <property type="component" value="Unassembled WGS sequence"/>
</dbReference>
<protein>
    <submittedName>
        <fullName evidence="2">Uncharacterized protein</fullName>
    </submittedName>
</protein>
<dbReference type="AlphaFoldDB" id="A0AAV3YB01"/>
<comment type="caution">
    <text evidence="2">The sequence shown here is derived from an EMBL/GenBank/DDBJ whole genome shotgun (WGS) entry which is preliminary data.</text>
</comment>
<proteinExistence type="predicted"/>
<gene>
    <name evidence="2" type="ORF">PoB_000583300</name>
</gene>
<evidence type="ECO:0000313" key="3">
    <source>
        <dbReference type="Proteomes" id="UP000735302"/>
    </source>
</evidence>
<keyword evidence="3" id="KW-1185">Reference proteome</keyword>
<feature type="compositionally biased region" description="Polar residues" evidence="1">
    <location>
        <begin position="93"/>
        <end position="102"/>
    </location>
</feature>
<accession>A0AAV3YB01</accession>
<evidence type="ECO:0000313" key="2">
    <source>
        <dbReference type="EMBL" id="GFN79327.1"/>
    </source>
</evidence>
<feature type="compositionally biased region" description="Basic residues" evidence="1">
    <location>
        <begin position="1"/>
        <end position="11"/>
    </location>
</feature>